<feature type="compositionally biased region" description="Pro residues" evidence="1">
    <location>
        <begin position="12"/>
        <end position="23"/>
    </location>
</feature>
<protein>
    <submittedName>
        <fullName evidence="3">Amidohydrolase family protein</fullName>
    </submittedName>
</protein>
<sequence length="304" mass="32259">MSIATGRSLSEPDPPPDPQPHPPRGFTLPRGATDCHAHVVGPEGYIPQRSYTPHPAPAEAYLRMLDATGMDRGVLVQVSVHGSDNRLLMETLKQHPRRLRGIAVAPHDLPEAGWRALKESGVVGLRLNTTTGGGVGTAALEQYEAICLELGWHLQFLVEAAQIPALAPRIARLRVPAVFDHMGYVRPSMAGGEAARTLLQLVRDGAWAKLSGGFRISQSPAPYHDTVAFAAALAEAGPGRCVWGSDWPHVSFGGVMPNPGDLLDLLAQAVPDEAARQAVLVDNPARLYGFELAGTAQAADAASP</sequence>
<name>A0A857J0T6_9BURK</name>
<dbReference type="InterPro" id="IPR032466">
    <property type="entry name" value="Metal_Hydrolase"/>
</dbReference>
<dbReference type="Proteomes" id="UP000464787">
    <property type="component" value="Chromosome"/>
</dbReference>
<dbReference type="InterPro" id="IPR052358">
    <property type="entry name" value="Aro_Compnd_Degr_Hydrolases"/>
</dbReference>
<dbReference type="AlphaFoldDB" id="A0A857J0T6"/>
<dbReference type="SUPFAM" id="SSF51556">
    <property type="entry name" value="Metallo-dependent hydrolases"/>
    <property type="match status" value="1"/>
</dbReference>
<dbReference type="PANTHER" id="PTHR35563">
    <property type="entry name" value="BARREL METAL-DEPENDENT HYDROLASE, PUTATIVE (AFU_ORTHOLOGUE AFUA_1G16240)-RELATED"/>
    <property type="match status" value="1"/>
</dbReference>
<dbReference type="PANTHER" id="PTHR35563:SF2">
    <property type="entry name" value="BARREL METAL-DEPENDENT HYDROLASE, PUTATIVE (AFU_ORTHOLOGUE AFUA_1G16240)-RELATED"/>
    <property type="match status" value="1"/>
</dbReference>
<dbReference type="KEGG" id="xyk:GT347_05450"/>
<evidence type="ECO:0000256" key="1">
    <source>
        <dbReference type="SAM" id="MobiDB-lite"/>
    </source>
</evidence>
<keyword evidence="4" id="KW-1185">Reference proteome</keyword>
<dbReference type="InterPro" id="IPR006680">
    <property type="entry name" value="Amidohydro-rel"/>
</dbReference>
<dbReference type="RefSeq" id="WP_160550998.1">
    <property type="nucleotide sequence ID" value="NZ_CP047650.1"/>
</dbReference>
<keyword evidence="3" id="KW-0378">Hydrolase</keyword>
<reference evidence="3 4" key="1">
    <citation type="submission" date="2020-01" db="EMBL/GenBank/DDBJ databases">
        <title>Genome sequencing of strain KACC 21265.</title>
        <authorList>
            <person name="Heo J."/>
            <person name="Kim S.-J."/>
            <person name="Kim J.-S."/>
            <person name="Hong S.-B."/>
            <person name="Kwon S.-W."/>
        </authorList>
    </citation>
    <scope>NUCLEOTIDE SEQUENCE [LARGE SCALE GENOMIC DNA]</scope>
    <source>
        <strain evidence="3 4">KACC 21265</strain>
    </source>
</reference>
<dbReference type="Pfam" id="PF04909">
    <property type="entry name" value="Amidohydro_2"/>
    <property type="match status" value="1"/>
</dbReference>
<evidence type="ECO:0000313" key="4">
    <source>
        <dbReference type="Proteomes" id="UP000464787"/>
    </source>
</evidence>
<proteinExistence type="predicted"/>
<evidence type="ECO:0000259" key="2">
    <source>
        <dbReference type="Pfam" id="PF04909"/>
    </source>
</evidence>
<feature type="domain" description="Amidohydrolase-related" evidence="2">
    <location>
        <begin position="34"/>
        <end position="290"/>
    </location>
</feature>
<evidence type="ECO:0000313" key="3">
    <source>
        <dbReference type="EMBL" id="QHI97480.1"/>
    </source>
</evidence>
<gene>
    <name evidence="3" type="ORF">GT347_05450</name>
</gene>
<dbReference type="Gene3D" id="3.20.20.140">
    <property type="entry name" value="Metal-dependent hydrolases"/>
    <property type="match status" value="1"/>
</dbReference>
<feature type="region of interest" description="Disordered" evidence="1">
    <location>
        <begin position="1"/>
        <end position="31"/>
    </location>
</feature>
<dbReference type="EMBL" id="CP047650">
    <property type="protein sequence ID" value="QHI97480.1"/>
    <property type="molecule type" value="Genomic_DNA"/>
</dbReference>
<organism evidence="3 4">
    <name type="scientific">Xylophilus rhododendri</name>
    <dbReference type="NCBI Taxonomy" id="2697032"/>
    <lineage>
        <taxon>Bacteria</taxon>
        <taxon>Pseudomonadati</taxon>
        <taxon>Pseudomonadota</taxon>
        <taxon>Betaproteobacteria</taxon>
        <taxon>Burkholderiales</taxon>
        <taxon>Xylophilus</taxon>
    </lineage>
</organism>
<dbReference type="GO" id="GO:0016787">
    <property type="term" value="F:hydrolase activity"/>
    <property type="evidence" value="ECO:0007669"/>
    <property type="project" value="UniProtKB-KW"/>
</dbReference>
<accession>A0A857J0T6</accession>